<evidence type="ECO:0000256" key="2">
    <source>
        <dbReference type="ARBA" id="ARBA00022771"/>
    </source>
</evidence>
<keyword evidence="2 4" id="KW-0863">Zinc-finger</keyword>
<dbReference type="PROSITE" id="PS50089">
    <property type="entry name" value="ZF_RING_2"/>
    <property type="match status" value="1"/>
</dbReference>
<feature type="region of interest" description="Disordered" evidence="6">
    <location>
        <begin position="416"/>
        <end position="437"/>
    </location>
</feature>
<feature type="domain" description="RING-type" evidence="7">
    <location>
        <begin position="153"/>
        <end position="202"/>
    </location>
</feature>
<dbReference type="GO" id="GO:0008270">
    <property type="term" value="F:zinc ion binding"/>
    <property type="evidence" value="ECO:0007669"/>
    <property type="project" value="UniProtKB-KW"/>
</dbReference>
<keyword evidence="3" id="KW-0862">Zinc</keyword>
<feature type="region of interest" description="Disordered" evidence="6">
    <location>
        <begin position="1"/>
        <end position="59"/>
    </location>
</feature>
<comment type="caution">
    <text evidence="8">The sequence shown here is derived from an EMBL/GenBank/DDBJ whole genome shotgun (WGS) entry which is preliminary data.</text>
</comment>
<keyword evidence="5" id="KW-0175">Coiled coil</keyword>
<dbReference type="PROSITE" id="PS00518">
    <property type="entry name" value="ZF_RING_1"/>
    <property type="match status" value="1"/>
</dbReference>
<dbReference type="OMA" id="HEIATIK"/>
<evidence type="ECO:0000259" key="7">
    <source>
        <dbReference type="PROSITE" id="PS50089"/>
    </source>
</evidence>
<evidence type="ECO:0000256" key="5">
    <source>
        <dbReference type="SAM" id="Coils"/>
    </source>
</evidence>
<dbReference type="OrthoDB" id="6105938at2759"/>
<name>A0A8J5XX48_DIALT</name>
<feature type="compositionally biased region" description="Basic and acidic residues" evidence="6">
    <location>
        <begin position="1"/>
        <end position="32"/>
    </location>
</feature>
<keyword evidence="9" id="KW-1185">Reference proteome</keyword>
<gene>
    <name evidence="8" type="ORF">KFE25_000366</name>
</gene>
<dbReference type="AlphaFoldDB" id="A0A8J5XX48"/>
<dbReference type="EMBL" id="JAGTXO010000006">
    <property type="protein sequence ID" value="KAG8467050.1"/>
    <property type="molecule type" value="Genomic_DNA"/>
</dbReference>
<dbReference type="GO" id="GO:0061630">
    <property type="term" value="F:ubiquitin protein ligase activity"/>
    <property type="evidence" value="ECO:0007669"/>
    <property type="project" value="InterPro"/>
</dbReference>
<dbReference type="Pfam" id="PF13445">
    <property type="entry name" value="zf-RING_UBOX"/>
    <property type="match status" value="1"/>
</dbReference>
<dbReference type="InterPro" id="IPR013083">
    <property type="entry name" value="Znf_RING/FYVE/PHD"/>
</dbReference>
<evidence type="ECO:0000313" key="9">
    <source>
        <dbReference type="Proteomes" id="UP000751190"/>
    </source>
</evidence>
<reference evidence="8" key="1">
    <citation type="submission" date="2021-05" db="EMBL/GenBank/DDBJ databases">
        <title>The genome of the haptophyte Pavlova lutheri (Diacronema luteri, Pavlovales) - a model for lipid biosynthesis in eukaryotic algae.</title>
        <authorList>
            <person name="Hulatt C.J."/>
            <person name="Posewitz M.C."/>
        </authorList>
    </citation>
    <scope>NUCLEOTIDE SEQUENCE</scope>
    <source>
        <strain evidence="8">NIVA-4/92</strain>
    </source>
</reference>
<dbReference type="GO" id="GO:0003697">
    <property type="term" value="F:single-stranded DNA binding"/>
    <property type="evidence" value="ECO:0007669"/>
    <property type="project" value="InterPro"/>
</dbReference>
<evidence type="ECO:0000256" key="6">
    <source>
        <dbReference type="SAM" id="MobiDB-lite"/>
    </source>
</evidence>
<protein>
    <recommendedName>
        <fullName evidence="7">RING-type domain-containing protein</fullName>
    </recommendedName>
</protein>
<dbReference type="InterPro" id="IPR001841">
    <property type="entry name" value="Znf_RING"/>
</dbReference>
<evidence type="ECO:0000313" key="8">
    <source>
        <dbReference type="EMBL" id="KAG8467050.1"/>
    </source>
</evidence>
<feature type="coiled-coil region" evidence="5">
    <location>
        <begin position="352"/>
        <end position="399"/>
    </location>
</feature>
<dbReference type="GO" id="GO:0006301">
    <property type="term" value="P:DNA damage tolerance"/>
    <property type="evidence" value="ECO:0007669"/>
    <property type="project" value="InterPro"/>
</dbReference>
<organism evidence="8 9">
    <name type="scientific">Diacronema lutheri</name>
    <name type="common">Unicellular marine alga</name>
    <name type="synonym">Monochrysis lutheri</name>
    <dbReference type="NCBI Taxonomy" id="2081491"/>
    <lineage>
        <taxon>Eukaryota</taxon>
        <taxon>Haptista</taxon>
        <taxon>Haptophyta</taxon>
        <taxon>Pavlovophyceae</taxon>
        <taxon>Pavlovales</taxon>
        <taxon>Pavlovaceae</taxon>
        <taxon>Diacronema</taxon>
    </lineage>
</organism>
<keyword evidence="1" id="KW-0479">Metal-binding</keyword>
<dbReference type="Gene3D" id="3.30.40.10">
    <property type="entry name" value="Zinc/RING finger domain, C3HC4 (zinc finger)"/>
    <property type="match status" value="1"/>
</dbReference>
<accession>A0A8J5XX48</accession>
<proteinExistence type="predicted"/>
<sequence length="437" mass="45454">MGRPDEVRHAMEERQRKWMSERSAEEARRDVQAELAAAAAARGARAPASAARGPPAGYSSHASAAQAAAARAHACTASDGHDGLAHSIGTPAELAGPGAHVVLDRITERLAQRMRSELAAELSRESAKAQHAQRERSQRAESRLSAEVASHTCPICYELMAGTDNGPVLLVPCGHTLCAACVARIDAHAHSGQRRAACPICRAPVDSRAPNVSLRSIVNALLATRDAVRSAAAAAPHASEIAAAMLTAAQPRADGGGGGGGGGAFDDAGHRATSGCGASVYAPASVADAEARADARRYASQFQSFCMRAAVLAHEAEDTRGAIESAAVKAGTAHAVLVHLRAERATADERARAAAAEAALLAEQEVEQAERLRGLRAHEAELREQLALLERTLEPLRTEADKARFLALQLDPSTQLDDGLGAGGPAACTRAQSRAWD</sequence>
<evidence type="ECO:0000256" key="1">
    <source>
        <dbReference type="ARBA" id="ARBA00022723"/>
    </source>
</evidence>
<dbReference type="GO" id="GO:0006513">
    <property type="term" value="P:protein monoubiquitination"/>
    <property type="evidence" value="ECO:0007669"/>
    <property type="project" value="InterPro"/>
</dbReference>
<dbReference type="Proteomes" id="UP000751190">
    <property type="component" value="Unassembled WGS sequence"/>
</dbReference>
<dbReference type="InterPro" id="IPR039577">
    <property type="entry name" value="Rad18"/>
</dbReference>
<dbReference type="SUPFAM" id="SSF57850">
    <property type="entry name" value="RING/U-box"/>
    <property type="match status" value="1"/>
</dbReference>
<dbReference type="InterPro" id="IPR017907">
    <property type="entry name" value="Znf_RING_CS"/>
</dbReference>
<evidence type="ECO:0000256" key="3">
    <source>
        <dbReference type="ARBA" id="ARBA00022833"/>
    </source>
</evidence>
<evidence type="ECO:0000256" key="4">
    <source>
        <dbReference type="PROSITE-ProRule" id="PRU00175"/>
    </source>
</evidence>
<dbReference type="PANTHER" id="PTHR14134:SF3">
    <property type="entry name" value="RING-CH-TYPE DOMAIN-CONTAINING PROTEIN"/>
    <property type="match status" value="1"/>
</dbReference>
<dbReference type="SMART" id="SM00184">
    <property type="entry name" value="RING"/>
    <property type="match status" value="1"/>
</dbReference>
<dbReference type="PANTHER" id="PTHR14134">
    <property type="entry name" value="E3 UBIQUITIN-PROTEIN LIGASE RAD18"/>
    <property type="match status" value="1"/>
</dbReference>
<dbReference type="InterPro" id="IPR027370">
    <property type="entry name" value="Znf-RING_euk"/>
</dbReference>
<feature type="region of interest" description="Disordered" evidence="6">
    <location>
        <begin position="121"/>
        <end position="143"/>
    </location>
</feature>
<feature type="compositionally biased region" description="Low complexity" evidence="6">
    <location>
        <begin position="36"/>
        <end position="59"/>
    </location>
</feature>